<evidence type="ECO:0000313" key="5">
    <source>
        <dbReference type="Proteomes" id="UP000321917"/>
    </source>
</evidence>
<dbReference type="OrthoDB" id="27171at2"/>
<dbReference type="PANTHER" id="PTHR40115:SF1">
    <property type="entry name" value="INNER MEMBRANE PROTEIN WITH PEPSY TM HELIX"/>
    <property type="match status" value="1"/>
</dbReference>
<feature type="transmembrane region" description="Helical" evidence="1">
    <location>
        <begin position="145"/>
        <end position="166"/>
    </location>
</feature>
<protein>
    <submittedName>
        <fullName evidence="3">Peptidase</fullName>
    </submittedName>
</protein>
<proteinExistence type="predicted"/>
<evidence type="ECO:0000313" key="2">
    <source>
        <dbReference type="EMBL" id="TWX58732.1"/>
    </source>
</evidence>
<sequence>MQINKSTLSFSRLIHIYVSMALLSLLLFFSVTGITLNHPEWFRDSKADVVERALMIDLSMIENPPLTPQQIVKVSTAIEQKLSISLNNTILESSQDELFFSIKRAGKNTAITLDLVSGELFFEETDYGWWALMNDLHKGRNTSVFWGWIIDITSLLCILFALSGFILAMPQRRFNRTLTLSLTVTVAMIFTAIWWV</sequence>
<dbReference type="Pfam" id="PF16357">
    <property type="entry name" value="PepSY_TM_like_2"/>
    <property type="match status" value="1"/>
</dbReference>
<dbReference type="Proteomes" id="UP000321917">
    <property type="component" value="Unassembled WGS sequence"/>
</dbReference>
<accession>A0A5C6QD07</accession>
<reference evidence="3 5" key="1">
    <citation type="submission" date="2019-07" db="EMBL/GenBank/DDBJ databases">
        <title>Genomes of sea-ice associated Colwellia species.</title>
        <authorList>
            <person name="Bowman J.P."/>
        </authorList>
    </citation>
    <scope>NUCLEOTIDE SEQUENCE [LARGE SCALE GENOMIC DNA]</scope>
    <source>
        <strain evidence="2 4">ACAM 607</strain>
        <strain evidence="3 5">IC036</strain>
    </source>
</reference>
<dbReference type="RefSeq" id="WP_146796618.1">
    <property type="nucleotide sequence ID" value="NZ_VOLP01000002.1"/>
</dbReference>
<evidence type="ECO:0000313" key="4">
    <source>
        <dbReference type="Proteomes" id="UP000321525"/>
    </source>
</evidence>
<evidence type="ECO:0000313" key="3">
    <source>
        <dbReference type="EMBL" id="TWX66608.1"/>
    </source>
</evidence>
<dbReference type="AlphaFoldDB" id="A0A5C6QD07"/>
<dbReference type="EMBL" id="VOLQ01000017">
    <property type="protein sequence ID" value="TWX66608.1"/>
    <property type="molecule type" value="Genomic_DNA"/>
</dbReference>
<keyword evidence="4" id="KW-1185">Reference proteome</keyword>
<dbReference type="Proteomes" id="UP000321525">
    <property type="component" value="Unassembled WGS sequence"/>
</dbReference>
<evidence type="ECO:0000256" key="1">
    <source>
        <dbReference type="SAM" id="Phobius"/>
    </source>
</evidence>
<feature type="transmembrane region" description="Helical" evidence="1">
    <location>
        <begin position="12"/>
        <end position="36"/>
    </location>
</feature>
<dbReference type="PANTHER" id="PTHR40115">
    <property type="entry name" value="INNER MEMBRANE PROTEIN WITH PEPSY TM HELIX"/>
    <property type="match status" value="1"/>
</dbReference>
<gene>
    <name evidence="2" type="ORF">ESZ26_11430</name>
    <name evidence="3" type="ORF">ESZ27_10260</name>
</gene>
<keyword evidence="1" id="KW-1133">Transmembrane helix</keyword>
<feature type="transmembrane region" description="Helical" evidence="1">
    <location>
        <begin position="178"/>
        <end position="195"/>
    </location>
</feature>
<name>A0A5C6QD07_9GAMM</name>
<dbReference type="InterPro" id="IPR032307">
    <property type="entry name" value="PepSY_TM-like_2"/>
</dbReference>
<comment type="caution">
    <text evidence="3">The sequence shown here is derived from an EMBL/GenBank/DDBJ whole genome shotgun (WGS) entry which is preliminary data.</text>
</comment>
<keyword evidence="1" id="KW-0472">Membrane</keyword>
<organism evidence="3 5">
    <name type="scientific">Colwellia hornerae</name>
    <dbReference type="NCBI Taxonomy" id="89402"/>
    <lineage>
        <taxon>Bacteria</taxon>
        <taxon>Pseudomonadati</taxon>
        <taxon>Pseudomonadota</taxon>
        <taxon>Gammaproteobacteria</taxon>
        <taxon>Alteromonadales</taxon>
        <taxon>Colwelliaceae</taxon>
        <taxon>Colwellia</taxon>
    </lineage>
</organism>
<dbReference type="EMBL" id="VOLR01000014">
    <property type="protein sequence ID" value="TWX58732.1"/>
    <property type="molecule type" value="Genomic_DNA"/>
</dbReference>
<keyword evidence="1" id="KW-0812">Transmembrane</keyword>